<organism evidence="1 2">
    <name type="scientific">Theileria orientalis</name>
    <dbReference type="NCBI Taxonomy" id="68886"/>
    <lineage>
        <taxon>Eukaryota</taxon>
        <taxon>Sar</taxon>
        <taxon>Alveolata</taxon>
        <taxon>Apicomplexa</taxon>
        <taxon>Aconoidasida</taxon>
        <taxon>Piroplasmida</taxon>
        <taxon>Theileriidae</taxon>
        <taxon>Theileria</taxon>
    </lineage>
</organism>
<sequence>MGNIESNLMDMINRGPLEFSHHCYFTVSYAKYPQSPNFEFVVFDIRYEYQHMPNRVLGTLGSAVLATANVNKNGINPFNGSFEKIGKSIDSFKEVTVFKQLDPTSTRDVIERGEVFFSTYNPDNPLVIVLTTRDSKKHHYRYRKLGSRPISCRLAPEHFTESELKSVLVEENNRLNKKLRFKLGQSKNRNIRIVPENREEALLLGSSKEFKMVSCMPFVEMCEGRTSGCGYWGSTEGPFVLYLPELFRIQPIDVTLKNYVEDIYLADLDNQKFDGITVYYTNPGNLALLLEFVNGSKRWHFIRKNLEGSMWRGVTLVYTNDEELVEGLSEIAAELGIYQDLYDRARRALSRSGSIDRQSRRTSLRSLSIGSRSLVSRQSIISRSRIVERFPLGPERYSIGSFSSRLSSL</sequence>
<dbReference type="OrthoDB" id="10390582at2759"/>
<reference evidence="1" key="1">
    <citation type="submission" date="2022-07" db="EMBL/GenBank/DDBJ databases">
        <title>Evaluation of T. orientalis genome assembly methods using nanopore sequencing and analysis of variation between genomes.</title>
        <authorList>
            <person name="Yam J."/>
            <person name="Micallef M.L."/>
            <person name="Liu M."/>
            <person name="Djordjevic S.P."/>
            <person name="Bogema D.R."/>
            <person name="Jenkins C."/>
        </authorList>
    </citation>
    <scope>NUCLEOTIDE SEQUENCE</scope>
    <source>
        <strain evidence="1">Fish Creek</strain>
    </source>
</reference>
<dbReference type="Proteomes" id="UP000244803">
    <property type="component" value="Chromosome 2"/>
</dbReference>
<proteinExistence type="predicted"/>
<gene>
    <name evidence="1" type="ORF">MACJ_001670</name>
</gene>
<evidence type="ECO:0000313" key="1">
    <source>
        <dbReference type="EMBL" id="UKJ90736.2"/>
    </source>
</evidence>
<evidence type="ECO:0000313" key="2">
    <source>
        <dbReference type="Proteomes" id="UP000244803"/>
    </source>
</evidence>
<dbReference type="EMBL" id="CP056068">
    <property type="protein sequence ID" value="UKJ90736.2"/>
    <property type="molecule type" value="Genomic_DNA"/>
</dbReference>
<protein>
    <submittedName>
        <fullName evidence="1">Uncharacterized protein</fullName>
    </submittedName>
</protein>
<name>A0A976M8K6_THEOR</name>
<accession>A0A976M8K6</accession>
<dbReference type="AlphaFoldDB" id="A0A976M8K6"/>